<evidence type="ECO:0000313" key="4">
    <source>
        <dbReference type="Proteomes" id="UP001595828"/>
    </source>
</evidence>
<dbReference type="InterPro" id="IPR035437">
    <property type="entry name" value="SNase_OB-fold_sf"/>
</dbReference>
<accession>A0ABV8RLA8</accession>
<dbReference type="PROSITE" id="PS50830">
    <property type="entry name" value="TNASE_3"/>
    <property type="match status" value="1"/>
</dbReference>
<dbReference type="SUPFAM" id="SSF50199">
    <property type="entry name" value="Staphylococcal nuclease"/>
    <property type="match status" value="1"/>
</dbReference>
<feature type="region of interest" description="Disordered" evidence="1">
    <location>
        <begin position="1"/>
        <end position="37"/>
    </location>
</feature>
<feature type="domain" description="TNase-like" evidence="2">
    <location>
        <begin position="43"/>
        <end position="164"/>
    </location>
</feature>
<dbReference type="RefSeq" id="WP_379537062.1">
    <property type="nucleotide sequence ID" value="NZ_JBHSDR010000003.1"/>
</dbReference>
<dbReference type="InterPro" id="IPR016071">
    <property type="entry name" value="Staphylococal_nuclease_OB-fold"/>
</dbReference>
<dbReference type="EMBL" id="JBHSDR010000003">
    <property type="protein sequence ID" value="MFC4293569.1"/>
    <property type="molecule type" value="Genomic_DNA"/>
</dbReference>
<reference evidence="4" key="1">
    <citation type="journal article" date="2019" name="Int. J. Syst. Evol. Microbiol.">
        <title>The Global Catalogue of Microorganisms (GCM) 10K type strain sequencing project: providing services to taxonomists for standard genome sequencing and annotation.</title>
        <authorList>
            <consortium name="The Broad Institute Genomics Platform"/>
            <consortium name="The Broad Institute Genome Sequencing Center for Infectious Disease"/>
            <person name="Wu L."/>
            <person name="Ma J."/>
        </authorList>
    </citation>
    <scope>NUCLEOTIDE SEQUENCE [LARGE SCALE GENOMIC DNA]</scope>
    <source>
        <strain evidence="4">CGMCC 1.12989</strain>
    </source>
</reference>
<keyword evidence="4" id="KW-1185">Reference proteome</keyword>
<proteinExistence type="predicted"/>
<dbReference type="Proteomes" id="UP001595828">
    <property type="component" value="Unassembled WGS sequence"/>
</dbReference>
<dbReference type="Gene3D" id="2.40.50.90">
    <property type="match status" value="1"/>
</dbReference>
<evidence type="ECO:0000313" key="3">
    <source>
        <dbReference type="EMBL" id="MFC4293569.1"/>
    </source>
</evidence>
<feature type="compositionally biased region" description="Pro residues" evidence="1">
    <location>
        <begin position="1"/>
        <end position="10"/>
    </location>
</feature>
<gene>
    <name evidence="3" type="ORF">ACFO0A_00695</name>
</gene>
<protein>
    <submittedName>
        <fullName evidence="3">Thermonuclease family protein</fullName>
    </submittedName>
</protein>
<evidence type="ECO:0000256" key="1">
    <source>
        <dbReference type="SAM" id="MobiDB-lite"/>
    </source>
</evidence>
<dbReference type="SMART" id="SM00318">
    <property type="entry name" value="SNc"/>
    <property type="match status" value="1"/>
</dbReference>
<dbReference type="Pfam" id="PF00565">
    <property type="entry name" value="SNase"/>
    <property type="match status" value="1"/>
</dbReference>
<sequence>MSDVPPPPPGFSLDGPRKLPRVRSAISDIPPPPEGFKLDGDAIDGDTLSTTNGPHLRLYGVDAPETGQQGWDRQGQPVPIGANAKAAVDTMVDPFGAIGNLRGYSYGRLVAPVTQGGQDVGQRMVRAGNALAEPSYMKREPDRAQNYMEGERLARENRLGVHGVYAQTPSDFRHNPDPAPTRETVARFWDTPTPMAGLRPEIEKGYQALLHSGTPDQILAYAKDNYFTLNPRDVAAFVKDRDAHKSVDYAVTYKHTPKPLTNQGDGAVGAAVRGVGDGVLPNLLDEAGAVVDTLGVTPDRENVFNSDRRLADIWANNQQQNEAITGYDALAHPYVRGAGEIVGGLALPMGKVETAADLARWGAGYGFLGGFGQGDTLPDRLTSGTVGLGEGVATTVLGTKALEYAAPRVSGWFRKMPGGGGAPDGSVAIPNGVPRSPDRIDVGPIDYRQRPELRSAIQTSYPGPVVGRAPSLEDVLPEVQSWAARQGEGVMLHGSSNPDIDAFDPYAKSGYGLFGQGTYLTDNPSVAAGYSSKGLKRAGDLSGRSIYAVEPRVTNPLDMDGPADVAAWSKVAGDYADFTPGMTNEQAYRAVEEGLINHGDIPKWEGAEIMSDTVRNLGHDGITHIGGGRYGDGPSHRVVIALDPEQTIIRDRLPLGEMLKAPMRDRDWIDIANVPPPPPGFKLDAQAMAAEPGPAATSDLRRPDYLFTDKPTRMDAPLTEAQVRAASERIEPRDVLPIASNEVGSVEEAARIDAGRYEPAKPVDEASTLARRTVTAANGRPLPKRGPLDLVTWLRANGGVKDEGGDLTSMGIGNAPRDLDFARGEQRFGKLIDNTHGMSLDDAAFKAWEAGYLPQGDRPTINRFIEALGATHSGRERFFHPDDLHEVDTFDATRADRMALEEQLADGPVYNDRSVPADESQPFPPPQAYEDWPSGGPDFAGNIRLEKLDSPQDIKRALTTVQDRVGFDAATRGRVTQAETERLASELGMTPDALLSRRKGQALNAEEALAARQILAKSANELVNMARKVQQLENPGDDAMAAFRRAWMRHAAIQEQVAGATAEAGRALQQFRMMADSRAINKDVLSAMVDHGGGAERIKQAAETLLDAVEAGPGVFNTVADKLAKPRFRDKITEVYINSLLSGPQTHVVNTVSNTLTALGQIPEHAVAAGFGGVRRMAGRGEDAVLGSEVGARAFGLLQGMKEGLGLFARSLRTGEPVDLVSKVETQQFKAVSGIKGEIVRLPTRFLMAEDEFFKGVARRMELNGLAVRQARKEGLRGAAAKARIADLSANPPDEMLAKSMDYARYLTFQRKLGPGAAHVAAITQDWPILKPFLPFVRTPTNLLKFATERSPAAPMLREWRADFKAGGARRDLAVARMLVGTGAGMAVYQYALAGRISGSPPTDPAKAKLLYADGWQPYSIKLGDKWYSYKRLDPFSTTLGVAADMALLPQGMSEHQLNEGAPLLVASIMGNLASKTWLSGLSDIIEALDDPERNADKLIQRLAGAVVVPSAVAQMARTVDPVARETDGVGEYIQSRVPGVSDNLLPRRDVWGQPITNEGGVGPDMLSPIWQSTQKSDPVNRALLDAGVSVGLPQRKIGDRQLTPQEYDSYQAKAGAIAYPRLRSLVGSKAWSAMDDETRQDSVGDVMKGARKAARTSLFGSAKAPASTASKAVPPPPGFSVDGASGGLNLYRDLQSAIPGVRFTSGFRTPAYQADMKRRGYHPADNSGHLDGSSFDMLPPPGKSLGWLRGAVKQFQPDARLLNEGDHLHATFPGYYGAPAIGGAKAAGLRNPLAGMPPPPPGFKIDGR</sequence>
<comment type="caution">
    <text evidence="3">The sequence shown here is derived from an EMBL/GenBank/DDBJ whole genome shotgun (WGS) entry which is preliminary data.</text>
</comment>
<name>A0ABV8RLA8_9SPHN</name>
<evidence type="ECO:0000259" key="2">
    <source>
        <dbReference type="PROSITE" id="PS50830"/>
    </source>
</evidence>
<organism evidence="3 4">
    <name type="scientific">Novosphingobium tardum</name>
    <dbReference type="NCBI Taxonomy" id="1538021"/>
    <lineage>
        <taxon>Bacteria</taxon>
        <taxon>Pseudomonadati</taxon>
        <taxon>Pseudomonadota</taxon>
        <taxon>Alphaproteobacteria</taxon>
        <taxon>Sphingomonadales</taxon>
        <taxon>Sphingomonadaceae</taxon>
        <taxon>Novosphingobium</taxon>
    </lineage>
</organism>